<accession>A0A453QGF4</accession>
<sequence length="42" mass="5020">MLFCTFVDFRQTKDLGHAEKDFDELNYRVKGANTRTRRLLGR</sequence>
<dbReference type="AlphaFoldDB" id="A0A453QGF4"/>
<keyword evidence="2" id="KW-1185">Reference proteome</keyword>
<dbReference type="Gramene" id="AET7Gv20108300.1">
    <property type="protein sequence ID" value="AET7Gv20108300.1"/>
    <property type="gene ID" value="AET7Gv20108300"/>
</dbReference>
<evidence type="ECO:0000313" key="1">
    <source>
        <dbReference type="EnsemblPlants" id="AET7Gv20108300.1"/>
    </source>
</evidence>
<reference evidence="2" key="1">
    <citation type="journal article" date="2014" name="Science">
        <title>Ancient hybridizations among the ancestral genomes of bread wheat.</title>
        <authorList>
            <consortium name="International Wheat Genome Sequencing Consortium,"/>
            <person name="Marcussen T."/>
            <person name="Sandve S.R."/>
            <person name="Heier L."/>
            <person name="Spannagl M."/>
            <person name="Pfeifer M."/>
            <person name="Jakobsen K.S."/>
            <person name="Wulff B.B."/>
            <person name="Steuernagel B."/>
            <person name="Mayer K.F."/>
            <person name="Olsen O.A."/>
        </authorList>
    </citation>
    <scope>NUCLEOTIDE SEQUENCE [LARGE SCALE GENOMIC DNA]</scope>
    <source>
        <strain evidence="2">cv. AL8/78</strain>
    </source>
</reference>
<reference evidence="1" key="5">
    <citation type="journal article" date="2021" name="G3 (Bethesda)">
        <title>Aegilops tauschii genome assembly Aet v5.0 features greater sequence contiguity and improved annotation.</title>
        <authorList>
            <person name="Wang L."/>
            <person name="Zhu T."/>
            <person name="Rodriguez J.C."/>
            <person name="Deal K.R."/>
            <person name="Dubcovsky J."/>
            <person name="McGuire P.E."/>
            <person name="Lux T."/>
            <person name="Spannagl M."/>
            <person name="Mayer K.F.X."/>
            <person name="Baldrich P."/>
            <person name="Meyers B.C."/>
            <person name="Huo N."/>
            <person name="Gu Y.Q."/>
            <person name="Zhou H."/>
            <person name="Devos K.M."/>
            <person name="Bennetzen J.L."/>
            <person name="Unver T."/>
            <person name="Budak H."/>
            <person name="Gulick P.J."/>
            <person name="Galiba G."/>
            <person name="Kalapos B."/>
            <person name="Nelson D.R."/>
            <person name="Li P."/>
            <person name="You F.M."/>
            <person name="Luo M.C."/>
            <person name="Dvorak J."/>
        </authorList>
    </citation>
    <scope>NUCLEOTIDE SEQUENCE [LARGE SCALE GENOMIC DNA]</scope>
    <source>
        <strain evidence="1">cv. AL8/78</strain>
    </source>
</reference>
<reference evidence="2" key="2">
    <citation type="journal article" date="2017" name="Nat. Plants">
        <title>The Aegilops tauschii genome reveals multiple impacts of transposons.</title>
        <authorList>
            <person name="Zhao G."/>
            <person name="Zou C."/>
            <person name="Li K."/>
            <person name="Wang K."/>
            <person name="Li T."/>
            <person name="Gao L."/>
            <person name="Zhang X."/>
            <person name="Wang H."/>
            <person name="Yang Z."/>
            <person name="Liu X."/>
            <person name="Jiang W."/>
            <person name="Mao L."/>
            <person name="Kong X."/>
            <person name="Jiao Y."/>
            <person name="Jia J."/>
        </authorList>
    </citation>
    <scope>NUCLEOTIDE SEQUENCE [LARGE SCALE GENOMIC DNA]</scope>
    <source>
        <strain evidence="2">cv. AL8/78</strain>
    </source>
</reference>
<reference evidence="1" key="4">
    <citation type="submission" date="2019-03" db="UniProtKB">
        <authorList>
            <consortium name="EnsemblPlants"/>
        </authorList>
    </citation>
    <scope>IDENTIFICATION</scope>
</reference>
<dbReference type="EnsemblPlants" id="AET7Gv20108300.1">
    <property type="protein sequence ID" value="AET7Gv20108300.1"/>
    <property type="gene ID" value="AET7Gv20108300"/>
</dbReference>
<protein>
    <submittedName>
        <fullName evidence="1">Uncharacterized protein</fullName>
    </submittedName>
</protein>
<name>A0A453QGF4_AEGTS</name>
<reference evidence="1" key="3">
    <citation type="journal article" date="2017" name="Nature">
        <title>Genome sequence of the progenitor of the wheat D genome Aegilops tauschii.</title>
        <authorList>
            <person name="Luo M.C."/>
            <person name="Gu Y.Q."/>
            <person name="Puiu D."/>
            <person name="Wang H."/>
            <person name="Twardziok S.O."/>
            <person name="Deal K.R."/>
            <person name="Huo N."/>
            <person name="Zhu T."/>
            <person name="Wang L."/>
            <person name="Wang Y."/>
            <person name="McGuire P.E."/>
            <person name="Liu S."/>
            <person name="Long H."/>
            <person name="Ramasamy R.K."/>
            <person name="Rodriguez J.C."/>
            <person name="Van S.L."/>
            <person name="Yuan L."/>
            <person name="Wang Z."/>
            <person name="Xia Z."/>
            <person name="Xiao L."/>
            <person name="Anderson O.D."/>
            <person name="Ouyang S."/>
            <person name="Liang Y."/>
            <person name="Zimin A.V."/>
            <person name="Pertea G."/>
            <person name="Qi P."/>
            <person name="Bennetzen J.L."/>
            <person name="Dai X."/>
            <person name="Dawson M.W."/>
            <person name="Muller H.G."/>
            <person name="Kugler K."/>
            <person name="Rivarola-Duarte L."/>
            <person name="Spannagl M."/>
            <person name="Mayer K.F.X."/>
            <person name="Lu F.H."/>
            <person name="Bevan M.W."/>
            <person name="Leroy P."/>
            <person name="Li P."/>
            <person name="You F.M."/>
            <person name="Sun Q."/>
            <person name="Liu Z."/>
            <person name="Lyons E."/>
            <person name="Wicker T."/>
            <person name="Salzberg S.L."/>
            <person name="Devos K.M."/>
            <person name="Dvorak J."/>
        </authorList>
    </citation>
    <scope>NUCLEOTIDE SEQUENCE [LARGE SCALE GENOMIC DNA]</scope>
    <source>
        <strain evidence="1">cv. AL8/78</strain>
    </source>
</reference>
<proteinExistence type="predicted"/>
<evidence type="ECO:0000313" key="2">
    <source>
        <dbReference type="Proteomes" id="UP000015105"/>
    </source>
</evidence>
<organism evidence="1 2">
    <name type="scientific">Aegilops tauschii subsp. strangulata</name>
    <name type="common">Goatgrass</name>
    <dbReference type="NCBI Taxonomy" id="200361"/>
    <lineage>
        <taxon>Eukaryota</taxon>
        <taxon>Viridiplantae</taxon>
        <taxon>Streptophyta</taxon>
        <taxon>Embryophyta</taxon>
        <taxon>Tracheophyta</taxon>
        <taxon>Spermatophyta</taxon>
        <taxon>Magnoliopsida</taxon>
        <taxon>Liliopsida</taxon>
        <taxon>Poales</taxon>
        <taxon>Poaceae</taxon>
        <taxon>BOP clade</taxon>
        <taxon>Pooideae</taxon>
        <taxon>Triticodae</taxon>
        <taxon>Triticeae</taxon>
        <taxon>Triticinae</taxon>
        <taxon>Aegilops</taxon>
    </lineage>
</organism>
<dbReference type="Proteomes" id="UP000015105">
    <property type="component" value="Chromosome 7D"/>
</dbReference>